<dbReference type="Gene3D" id="3.40.190.80">
    <property type="match status" value="1"/>
</dbReference>
<dbReference type="Pfam" id="PF00459">
    <property type="entry name" value="Inositol_P"/>
    <property type="match status" value="1"/>
</dbReference>
<comment type="catalytic activity">
    <reaction evidence="1 7">
        <text>a myo-inositol phosphate + H2O = myo-inositol + phosphate</text>
        <dbReference type="Rhea" id="RHEA:24056"/>
        <dbReference type="ChEBI" id="CHEBI:15377"/>
        <dbReference type="ChEBI" id="CHEBI:17268"/>
        <dbReference type="ChEBI" id="CHEBI:43474"/>
        <dbReference type="ChEBI" id="CHEBI:84139"/>
        <dbReference type="EC" id="3.1.3.25"/>
    </reaction>
</comment>
<evidence type="ECO:0000256" key="7">
    <source>
        <dbReference type="RuleBase" id="RU364068"/>
    </source>
</evidence>
<dbReference type="InterPro" id="IPR020550">
    <property type="entry name" value="Inositol_monophosphatase_CS"/>
</dbReference>
<keyword evidence="4 6" id="KW-0479">Metal-binding</keyword>
<comment type="cofactor">
    <cofactor evidence="2 6 7">
        <name>Mg(2+)</name>
        <dbReference type="ChEBI" id="CHEBI:18420"/>
    </cofactor>
</comment>
<comment type="caution">
    <text evidence="9">The sequence shown here is derived from an EMBL/GenBank/DDBJ whole genome shotgun (WGS) entry which is preliminary data.</text>
</comment>
<feature type="binding site" evidence="6">
    <location>
        <position position="118"/>
    </location>
    <ligand>
        <name>Mg(2+)</name>
        <dbReference type="ChEBI" id="CHEBI:18420"/>
        <label>1</label>
        <note>catalytic</note>
    </ligand>
</feature>
<accession>A0ABD3N511</accession>
<evidence type="ECO:0000256" key="8">
    <source>
        <dbReference type="SAM" id="MobiDB-lite"/>
    </source>
</evidence>
<dbReference type="AlphaFoldDB" id="A0ABD3N511"/>
<reference evidence="9 10" key="1">
    <citation type="submission" date="2024-10" db="EMBL/GenBank/DDBJ databases">
        <title>Updated reference genomes for cyclostephanoid diatoms.</title>
        <authorList>
            <person name="Roberts W.R."/>
            <person name="Alverson A.J."/>
        </authorList>
    </citation>
    <scope>NUCLEOTIDE SEQUENCE [LARGE SCALE GENOMIC DNA]</scope>
    <source>
        <strain evidence="9 10">AJA232-27</strain>
    </source>
</reference>
<dbReference type="EC" id="3.1.3.25" evidence="7"/>
<dbReference type="PANTHER" id="PTHR20854:SF4">
    <property type="entry name" value="INOSITOL-1-MONOPHOSPHATASE-RELATED"/>
    <property type="match status" value="1"/>
</dbReference>
<dbReference type="InterPro" id="IPR033942">
    <property type="entry name" value="IMPase"/>
</dbReference>
<proteinExistence type="inferred from homology"/>
<comment type="similarity">
    <text evidence="3 7">Belongs to the inositol monophosphatase superfamily.</text>
</comment>
<feature type="compositionally biased region" description="Acidic residues" evidence="8">
    <location>
        <begin position="64"/>
        <end position="73"/>
    </location>
</feature>
<dbReference type="InterPro" id="IPR000760">
    <property type="entry name" value="Inositol_monophosphatase-like"/>
</dbReference>
<dbReference type="SUPFAM" id="SSF56655">
    <property type="entry name" value="Carbohydrate phosphatase"/>
    <property type="match status" value="1"/>
</dbReference>
<dbReference type="GO" id="GO:0052834">
    <property type="term" value="F:inositol monophosphate phosphatase activity"/>
    <property type="evidence" value="ECO:0007669"/>
    <property type="project" value="UniProtKB-EC"/>
</dbReference>
<evidence type="ECO:0000313" key="10">
    <source>
        <dbReference type="Proteomes" id="UP001530293"/>
    </source>
</evidence>
<dbReference type="EMBL" id="JALLBG020000030">
    <property type="protein sequence ID" value="KAL3771160.1"/>
    <property type="molecule type" value="Genomic_DNA"/>
</dbReference>
<feature type="region of interest" description="Disordered" evidence="8">
    <location>
        <begin position="64"/>
        <end position="85"/>
    </location>
</feature>
<gene>
    <name evidence="9" type="ORF">ACHAWU_004783</name>
</gene>
<keyword evidence="7" id="KW-0378">Hydrolase</keyword>
<dbReference type="CDD" id="cd01639">
    <property type="entry name" value="IMPase"/>
    <property type="match status" value="1"/>
</dbReference>
<evidence type="ECO:0000256" key="1">
    <source>
        <dbReference type="ARBA" id="ARBA00001033"/>
    </source>
</evidence>
<keyword evidence="10" id="KW-1185">Reference proteome</keyword>
<feature type="binding site" evidence="6">
    <location>
        <position position="66"/>
    </location>
    <ligand>
        <name>Mg(2+)</name>
        <dbReference type="ChEBI" id="CHEBI:18420"/>
        <label>1</label>
        <note>catalytic</note>
    </ligand>
</feature>
<organism evidence="9 10">
    <name type="scientific">Discostella pseudostelligera</name>
    <dbReference type="NCBI Taxonomy" id="259834"/>
    <lineage>
        <taxon>Eukaryota</taxon>
        <taxon>Sar</taxon>
        <taxon>Stramenopiles</taxon>
        <taxon>Ochrophyta</taxon>
        <taxon>Bacillariophyta</taxon>
        <taxon>Coscinodiscophyceae</taxon>
        <taxon>Thalassiosirophycidae</taxon>
        <taxon>Stephanodiscales</taxon>
        <taxon>Stephanodiscaceae</taxon>
        <taxon>Discostella</taxon>
    </lineage>
</organism>
<evidence type="ECO:0000313" key="9">
    <source>
        <dbReference type="EMBL" id="KAL3771160.1"/>
    </source>
</evidence>
<evidence type="ECO:0000256" key="4">
    <source>
        <dbReference type="ARBA" id="ARBA00022723"/>
    </source>
</evidence>
<evidence type="ECO:0000256" key="2">
    <source>
        <dbReference type="ARBA" id="ARBA00001946"/>
    </source>
</evidence>
<dbReference type="GO" id="GO:0046872">
    <property type="term" value="F:metal ion binding"/>
    <property type="evidence" value="ECO:0007669"/>
    <property type="project" value="UniProtKB-KW"/>
</dbReference>
<evidence type="ECO:0000256" key="3">
    <source>
        <dbReference type="ARBA" id="ARBA00009759"/>
    </source>
</evidence>
<dbReference type="Proteomes" id="UP001530293">
    <property type="component" value="Unassembled WGS sequence"/>
</dbReference>
<feature type="binding site" evidence="6">
    <location>
        <position position="115"/>
    </location>
    <ligand>
        <name>Mg(2+)</name>
        <dbReference type="ChEBI" id="CHEBI:18420"/>
        <label>1</label>
        <note>catalytic</note>
    </ligand>
</feature>
<dbReference type="Gene3D" id="3.30.540.10">
    <property type="entry name" value="Fructose-1,6-Bisphosphatase, subunit A, domain 1"/>
    <property type="match status" value="1"/>
</dbReference>
<feature type="binding site" evidence="6">
    <location>
        <position position="280"/>
    </location>
    <ligand>
        <name>Mg(2+)</name>
        <dbReference type="ChEBI" id="CHEBI:18420"/>
        <label>1</label>
        <note>catalytic</note>
    </ligand>
</feature>
<dbReference type="PROSITE" id="PS00630">
    <property type="entry name" value="IMP_2"/>
    <property type="match status" value="1"/>
</dbReference>
<comment type="pathway">
    <text evidence="7">Polyol metabolism; myo-inositol biosynthesis; myo-inositol from D-glucose 6-phosphate: step 2/2.</text>
</comment>
<dbReference type="PRINTS" id="PR00377">
    <property type="entry name" value="IMPHPHTASES"/>
</dbReference>
<name>A0ABD3N511_9STRA</name>
<sequence length="345" mass="37225">MQHILQVMEKAAYLAGSITRATSGRIAIQMTKANERDLVTQSDLQCQRLIRDVLSKEFPNDLFLGEEEEDDVNADGGGKDSATSTIPSSVVLKNSLNSITLESGGNEDRLLFVVDPIDGTTNFQAGLPIYAISIGAVSLPPTGKGNDEEIGGCKPEVVAGVIYNPALNEMISAVRGRGCYLNNERIRPRNTAATASSSMGNGNDISRKQQHQQSILSQSLINVGYPIKSTSLLQASSRAISALSTKVRGLRIMACASQTMAWVAQSKFDAYIGWDLNAWDVAAGLVIVEESGGHVCNFDGSRADITSRDMIITCGSRRGAFSEEADRTLQDELLQVLRDNNCLEY</sequence>
<feature type="binding site" evidence="6">
    <location>
        <position position="117"/>
    </location>
    <ligand>
        <name>Mg(2+)</name>
        <dbReference type="ChEBI" id="CHEBI:18420"/>
        <label>1</label>
        <note>catalytic</note>
    </ligand>
</feature>
<evidence type="ECO:0000256" key="6">
    <source>
        <dbReference type="PIRSR" id="PIRSR600760-2"/>
    </source>
</evidence>
<evidence type="ECO:0000256" key="5">
    <source>
        <dbReference type="ARBA" id="ARBA00022842"/>
    </source>
</evidence>
<protein>
    <recommendedName>
        <fullName evidence="7">Inositol-1-monophosphatase</fullName>
        <ecNumber evidence="7">3.1.3.25</ecNumber>
    </recommendedName>
</protein>
<dbReference type="PANTHER" id="PTHR20854">
    <property type="entry name" value="INOSITOL MONOPHOSPHATASE"/>
    <property type="match status" value="1"/>
</dbReference>
<keyword evidence="5 6" id="KW-0460">Magnesium</keyword>